<accession>A0A413EXZ5</accession>
<dbReference type="GO" id="GO:0016887">
    <property type="term" value="F:ATP hydrolysis activity"/>
    <property type="evidence" value="ECO:0007669"/>
    <property type="project" value="InterPro"/>
</dbReference>
<dbReference type="Proteomes" id="UP000286031">
    <property type="component" value="Unassembled WGS sequence"/>
</dbReference>
<keyword evidence="2" id="KW-0067">ATP-binding</keyword>
<dbReference type="GO" id="GO:0005524">
    <property type="term" value="F:ATP binding"/>
    <property type="evidence" value="ECO:0007669"/>
    <property type="project" value="UniProtKB-KW"/>
</dbReference>
<gene>
    <name evidence="2" type="ORF">DWV35_02770</name>
</gene>
<dbReference type="InterPro" id="IPR014555">
    <property type="entry name" value="RecF-like"/>
</dbReference>
<reference evidence="2 3" key="1">
    <citation type="submission" date="2018-08" db="EMBL/GenBank/DDBJ databases">
        <title>A genome reference for cultivated species of the human gut microbiota.</title>
        <authorList>
            <person name="Zou Y."/>
            <person name="Xue W."/>
            <person name="Luo G."/>
        </authorList>
    </citation>
    <scope>NUCLEOTIDE SEQUENCE [LARGE SCALE GENOMIC DNA]</scope>
    <source>
        <strain evidence="2 3">AF04-46</strain>
    </source>
</reference>
<organism evidence="2 3">
    <name type="scientific">Bacteroides ovatus</name>
    <dbReference type="NCBI Taxonomy" id="28116"/>
    <lineage>
        <taxon>Bacteria</taxon>
        <taxon>Pseudomonadati</taxon>
        <taxon>Bacteroidota</taxon>
        <taxon>Bacteroidia</taxon>
        <taxon>Bacteroidales</taxon>
        <taxon>Bacteroidaceae</taxon>
        <taxon>Bacteroides</taxon>
    </lineage>
</organism>
<evidence type="ECO:0000313" key="2">
    <source>
        <dbReference type="EMBL" id="RGX12844.1"/>
    </source>
</evidence>
<evidence type="ECO:0000259" key="1">
    <source>
        <dbReference type="Pfam" id="PF13304"/>
    </source>
</evidence>
<dbReference type="CDD" id="cd00267">
    <property type="entry name" value="ABC_ATPase"/>
    <property type="match status" value="2"/>
</dbReference>
<dbReference type="AlphaFoldDB" id="A0A413EXZ5"/>
<dbReference type="InterPro" id="IPR027417">
    <property type="entry name" value="P-loop_NTPase"/>
</dbReference>
<dbReference type="PIRSF" id="PIRSF029347">
    <property type="entry name" value="RecF"/>
    <property type="match status" value="1"/>
</dbReference>
<dbReference type="RefSeq" id="WP_118023861.1">
    <property type="nucleotide sequence ID" value="NZ_JAQCPI010000018.1"/>
</dbReference>
<dbReference type="InterPro" id="IPR003959">
    <property type="entry name" value="ATPase_AAA_core"/>
</dbReference>
<dbReference type="SUPFAM" id="SSF52540">
    <property type="entry name" value="P-loop containing nucleoside triphosphate hydrolases"/>
    <property type="match status" value="1"/>
</dbReference>
<dbReference type="PANTHER" id="PTHR43581:SF2">
    <property type="entry name" value="EXCINUCLEASE ATPASE SUBUNIT"/>
    <property type="match status" value="1"/>
</dbReference>
<sequence length="348" mass="40179">MTIKQIEIKDFWRKFNIKWKLNPDVNILTGINGAGKSTLLDLIACIIIGSRLPKSMLEKASMIKIKFDEDEATIVNINFNDSYLNLTKKAQEDEIFKELQEDVEDDFVNTSRKSRLNSLMLNASISYVTTKTKGKIPAKEFLSNLNIDVISTFDEPLSYIEDKTKWDSLHEEGVWSSLDKELHELQEQYSYYVGNLANTIEKMVLSGVQPKIEDLSNLYAPKNLFIKIINELFYSTGKVIDTNKSKLSFKIIEDNITISIYELSSGEKQMLYILWKVLLQNQEPYILFLDEPEISLHVDWQELLIEKIRLLNPNCQVLIATHAPSVLLDGWQPFVTNIDDIKFRAQKK</sequence>
<dbReference type="Gene3D" id="3.40.50.300">
    <property type="entry name" value="P-loop containing nucleotide triphosphate hydrolases"/>
    <property type="match status" value="1"/>
</dbReference>
<comment type="caution">
    <text evidence="2">The sequence shown here is derived from an EMBL/GenBank/DDBJ whole genome shotgun (WGS) entry which is preliminary data.</text>
</comment>
<dbReference type="Pfam" id="PF13304">
    <property type="entry name" value="AAA_21"/>
    <property type="match status" value="1"/>
</dbReference>
<feature type="domain" description="ATPase AAA-type core" evidence="1">
    <location>
        <begin position="25"/>
        <end position="327"/>
    </location>
</feature>
<dbReference type="PANTHER" id="PTHR43581">
    <property type="entry name" value="ATP/GTP PHOSPHATASE"/>
    <property type="match status" value="1"/>
</dbReference>
<dbReference type="InterPro" id="IPR051396">
    <property type="entry name" value="Bact_Antivir_Def_Nuclease"/>
</dbReference>
<name>A0A413EXZ5_BACOV</name>
<proteinExistence type="predicted"/>
<dbReference type="EMBL" id="QSBI01000002">
    <property type="protein sequence ID" value="RGX12844.1"/>
    <property type="molecule type" value="Genomic_DNA"/>
</dbReference>
<keyword evidence="2" id="KW-0547">Nucleotide-binding</keyword>
<evidence type="ECO:0000313" key="3">
    <source>
        <dbReference type="Proteomes" id="UP000286031"/>
    </source>
</evidence>
<protein>
    <submittedName>
        <fullName evidence="2">ATP-binding cassette domain-containing protein</fullName>
    </submittedName>
</protein>